<dbReference type="Proteomes" id="UP000594262">
    <property type="component" value="Unplaced"/>
</dbReference>
<dbReference type="CDD" id="cd09917">
    <property type="entry name" value="F-box_SF"/>
    <property type="match status" value="1"/>
</dbReference>
<dbReference type="InterPro" id="IPR036047">
    <property type="entry name" value="F-box-like_dom_sf"/>
</dbReference>
<dbReference type="Pfam" id="PF00646">
    <property type="entry name" value="F-box"/>
    <property type="match status" value="1"/>
</dbReference>
<dbReference type="AlphaFoldDB" id="A0A7M5WHV2"/>
<evidence type="ECO:0000259" key="1">
    <source>
        <dbReference type="PROSITE" id="PS50181"/>
    </source>
</evidence>
<dbReference type="SUPFAM" id="SSF81383">
    <property type="entry name" value="F-box domain"/>
    <property type="match status" value="1"/>
</dbReference>
<evidence type="ECO:0000313" key="3">
    <source>
        <dbReference type="Proteomes" id="UP000594262"/>
    </source>
</evidence>
<accession>A0A7M5WHV2</accession>
<dbReference type="EnsemblMetazoa" id="CLYHEMT000014.1">
    <property type="protein sequence ID" value="CLYHEMP000014.1"/>
    <property type="gene ID" value="CLYHEMG000014"/>
</dbReference>
<proteinExistence type="predicted"/>
<name>A0A7M5WHV2_9CNID</name>
<feature type="domain" description="F-box" evidence="1">
    <location>
        <begin position="35"/>
        <end position="80"/>
    </location>
</feature>
<protein>
    <recommendedName>
        <fullName evidence="1">F-box domain-containing protein</fullName>
    </recommendedName>
</protein>
<dbReference type="InterPro" id="IPR001810">
    <property type="entry name" value="F-box_dom"/>
</dbReference>
<sequence length="436" mass="51123">MSGCIHCCFLFFISDISVTNHNKINQNLYKVISQMESLDLLPNEILKMVLCSLDLKSAQKFSLTSKRINKLTLSKLWSKPRYTNDSKNLEFLHKISRFPIRELHTRDFKCNWLEMVALVPQLQFLHIDTYYGKFYKPEKSMLPFLKVPVIIHTNTFGIKSEQDFDKFLAILSSIEVEELIIDHGSYFYDSKDRQRALSIEEFKLLSERVRISELHVISLDLNEENVKDFMKVLASIKNCTVIMDNLHPSYLFTVKDLESMVKLDIKIILIDTSCLAVSTNPELLNFVKVMRKMKYLKEFRFCNEDFRDEIVPPPMEQLTDLPFKSIATDNFRVEEGKVGDIVNILSQIKSLKELKIRPDHHTDYKMSPSDFALFKDLPVTITFLCLEALNLTKENEVEFRQIMKQMKITNILWFDRNFEEQGFEIDIKIDGVYETI</sequence>
<evidence type="ECO:0000313" key="2">
    <source>
        <dbReference type="EnsemblMetazoa" id="CLYHEMP000014.1"/>
    </source>
</evidence>
<organism evidence="2 3">
    <name type="scientific">Clytia hemisphaerica</name>
    <dbReference type="NCBI Taxonomy" id="252671"/>
    <lineage>
        <taxon>Eukaryota</taxon>
        <taxon>Metazoa</taxon>
        <taxon>Cnidaria</taxon>
        <taxon>Hydrozoa</taxon>
        <taxon>Hydroidolina</taxon>
        <taxon>Leptothecata</taxon>
        <taxon>Obeliida</taxon>
        <taxon>Clytiidae</taxon>
        <taxon>Clytia</taxon>
    </lineage>
</organism>
<keyword evidence="3" id="KW-1185">Reference proteome</keyword>
<reference evidence="2" key="1">
    <citation type="submission" date="2021-01" db="UniProtKB">
        <authorList>
            <consortium name="EnsemblMetazoa"/>
        </authorList>
    </citation>
    <scope>IDENTIFICATION</scope>
</reference>
<dbReference type="PROSITE" id="PS50181">
    <property type="entry name" value="FBOX"/>
    <property type="match status" value="1"/>
</dbReference>